<accession>A0A1D7QCG0</accession>
<dbReference type="Gene3D" id="3.40.710.10">
    <property type="entry name" value="DD-peptidase/beta-lactamase superfamily"/>
    <property type="match status" value="1"/>
</dbReference>
<evidence type="ECO:0008006" key="7">
    <source>
        <dbReference type="Google" id="ProtNLM"/>
    </source>
</evidence>
<evidence type="ECO:0000256" key="1">
    <source>
        <dbReference type="SAM" id="MobiDB-lite"/>
    </source>
</evidence>
<evidence type="ECO:0000313" key="5">
    <source>
        <dbReference type="EMBL" id="AOM76386.1"/>
    </source>
</evidence>
<evidence type="ECO:0000259" key="3">
    <source>
        <dbReference type="Pfam" id="PF00144"/>
    </source>
</evidence>
<evidence type="ECO:0000256" key="2">
    <source>
        <dbReference type="SAM" id="SignalP"/>
    </source>
</evidence>
<name>A0A1D7QCG0_9SPHI</name>
<dbReference type="Pfam" id="PF11954">
    <property type="entry name" value="DUF3471"/>
    <property type="match status" value="1"/>
</dbReference>
<dbReference type="InterPro" id="IPR012338">
    <property type="entry name" value="Beta-lactam/transpept-like"/>
</dbReference>
<keyword evidence="2" id="KW-0732">Signal</keyword>
<evidence type="ECO:0000313" key="6">
    <source>
        <dbReference type="Proteomes" id="UP000094313"/>
    </source>
</evidence>
<dbReference type="InterPro" id="IPR050491">
    <property type="entry name" value="AmpC-like"/>
</dbReference>
<dbReference type="EMBL" id="CP017141">
    <property type="protein sequence ID" value="AOM76386.1"/>
    <property type="molecule type" value="Genomic_DNA"/>
</dbReference>
<reference evidence="5 6" key="1">
    <citation type="submission" date="2016-08" db="EMBL/GenBank/DDBJ databases">
        <authorList>
            <person name="Seilhamer J.J."/>
        </authorList>
    </citation>
    <scope>NUCLEOTIDE SEQUENCE [LARGE SCALE GENOMIC DNA]</scope>
    <source>
        <strain evidence="5 6">DX4</strain>
    </source>
</reference>
<feature type="signal peptide" evidence="2">
    <location>
        <begin position="1"/>
        <end position="19"/>
    </location>
</feature>
<feature type="region of interest" description="Disordered" evidence="1">
    <location>
        <begin position="387"/>
        <end position="416"/>
    </location>
</feature>
<dbReference type="Proteomes" id="UP000094313">
    <property type="component" value="Chromosome"/>
</dbReference>
<evidence type="ECO:0000259" key="4">
    <source>
        <dbReference type="Pfam" id="PF11954"/>
    </source>
</evidence>
<feature type="domain" description="Peptidase S12 Pab87-related C-terminal" evidence="4">
    <location>
        <begin position="410"/>
        <end position="502"/>
    </location>
</feature>
<dbReference type="Pfam" id="PF00144">
    <property type="entry name" value="Beta-lactamase"/>
    <property type="match status" value="1"/>
</dbReference>
<protein>
    <recommendedName>
        <fullName evidence="7">CubicO group peptidase, beta-lactamase class C family</fullName>
    </recommendedName>
</protein>
<feature type="chain" id="PRO_5009098357" description="CubicO group peptidase, beta-lactamase class C family" evidence="2">
    <location>
        <begin position="20"/>
        <end position="600"/>
    </location>
</feature>
<dbReference type="RefSeq" id="WP_069378082.1">
    <property type="nucleotide sequence ID" value="NZ_CP017141.1"/>
</dbReference>
<dbReference type="PANTHER" id="PTHR46825:SF15">
    <property type="entry name" value="BETA-LACTAMASE-RELATED DOMAIN-CONTAINING PROTEIN"/>
    <property type="match status" value="1"/>
</dbReference>
<dbReference type="InterPro" id="IPR021860">
    <property type="entry name" value="Peptidase_S12_Pab87-rel_C"/>
</dbReference>
<proteinExistence type="predicted"/>
<dbReference type="KEGG" id="psty:BFS30_03985"/>
<dbReference type="OrthoDB" id="1522765at2"/>
<gene>
    <name evidence="5" type="ORF">BFS30_03985</name>
</gene>
<dbReference type="PANTHER" id="PTHR46825">
    <property type="entry name" value="D-ALANYL-D-ALANINE-CARBOXYPEPTIDASE/ENDOPEPTIDASE AMPH"/>
    <property type="match status" value="1"/>
</dbReference>
<dbReference type="AlphaFoldDB" id="A0A1D7QCG0"/>
<keyword evidence="6" id="KW-1185">Reference proteome</keyword>
<dbReference type="SUPFAM" id="SSF56601">
    <property type="entry name" value="beta-lactamase/transpeptidase-like"/>
    <property type="match status" value="1"/>
</dbReference>
<organism evidence="5 6">
    <name type="scientific">Pedobacter steynii</name>
    <dbReference type="NCBI Taxonomy" id="430522"/>
    <lineage>
        <taxon>Bacteria</taxon>
        <taxon>Pseudomonadati</taxon>
        <taxon>Bacteroidota</taxon>
        <taxon>Sphingobacteriia</taxon>
        <taxon>Sphingobacteriales</taxon>
        <taxon>Sphingobacteriaceae</taxon>
        <taxon>Pedobacter</taxon>
    </lineage>
</organism>
<dbReference type="Gene3D" id="2.40.128.600">
    <property type="match status" value="1"/>
</dbReference>
<feature type="compositionally biased region" description="Basic and acidic residues" evidence="1">
    <location>
        <begin position="393"/>
        <end position="405"/>
    </location>
</feature>
<feature type="domain" description="Beta-lactamase-related" evidence="3">
    <location>
        <begin position="37"/>
        <end position="361"/>
    </location>
</feature>
<sequence>MKKIFTCLFLSCFSVCVLAQQKKTTPDSRLADLDILLNQILKDQKAAGFAVAVVEGDQVIYSKGFGYRDLENKKPVTPNTLFAIGSSSKAFTSALLGLLEKEGKLSLDGKATSYLPQLRFFNDHMNNQITVRDMMCHRTGLSRYDYSWYLFNTPNRDSILQRVKYMEPNAGLREKWQYNNYMFLAQGMIAEKLTGKTWEQNIKEKFFVPLDMQRSNTSIYDMQKDADASLPYGLERDSIIKKMDYYDISGMGPAGSINSSVNEMAHWLQLWIKGGQYQGKEILPPSYIAEAAGAQMVMNEALPGEFKDIYSASYGLGWMISSYRGHYLVEHGGNIDGFSANAAFFPADKIGIVVLSNQNVSAIPGLIRNSIADRIFKLNNIDWNGQQNKKKKEAMEKKKAEKPESGPEQVLNTKPSHPAKSYVGFYQNPIAGAIDVFQRGDSLFAVLGKEQVFLKHYHYDVFECRDMDKKGKIDSAVSTFRINFRSGADGKIEGMNVPLDGKQVMFAFQPKAVALTKEMLQKYVGEYDLNKTVVKVYLKEKSLFVLVPGQPDYETTSLGEHSFKINALKGYSLKFELTGDKVQSLTFKQPNGNFKASRKN</sequence>
<dbReference type="InterPro" id="IPR001466">
    <property type="entry name" value="Beta-lactam-related"/>
</dbReference>